<reference evidence="2" key="1">
    <citation type="journal article" date="2019" name="Sci. Rep.">
        <title>Draft genome of Tanacetum cinerariifolium, the natural source of mosquito coil.</title>
        <authorList>
            <person name="Yamashiro T."/>
            <person name="Shiraishi A."/>
            <person name="Satake H."/>
            <person name="Nakayama K."/>
        </authorList>
    </citation>
    <scope>NUCLEOTIDE SEQUENCE</scope>
</reference>
<dbReference type="EMBL" id="BKCJ011878181">
    <property type="protein sequence ID" value="GFD60484.1"/>
    <property type="molecule type" value="Genomic_DNA"/>
</dbReference>
<feature type="non-terminal residue" evidence="2">
    <location>
        <position position="1"/>
    </location>
</feature>
<feature type="region of interest" description="Disordered" evidence="1">
    <location>
        <begin position="1"/>
        <end position="32"/>
    </location>
</feature>
<gene>
    <name evidence="2" type="ORF">Tci_932453</name>
</gene>
<dbReference type="AlphaFoldDB" id="A0A699XX80"/>
<accession>A0A699XX80</accession>
<evidence type="ECO:0000256" key="1">
    <source>
        <dbReference type="SAM" id="MobiDB-lite"/>
    </source>
</evidence>
<sequence>ARAPGQHPRAPGHRLGPAGPGVLAKPVETSPGKIPRCAPVLVRALWPLSPVGPARRSRPPDS</sequence>
<name>A0A699XX80_TANCI</name>
<protein>
    <submittedName>
        <fullName evidence="2">Uncharacterized protein</fullName>
    </submittedName>
</protein>
<evidence type="ECO:0000313" key="2">
    <source>
        <dbReference type="EMBL" id="GFD60484.1"/>
    </source>
</evidence>
<proteinExistence type="predicted"/>
<organism evidence="2">
    <name type="scientific">Tanacetum cinerariifolium</name>
    <name type="common">Dalmatian daisy</name>
    <name type="synonym">Chrysanthemum cinerariifolium</name>
    <dbReference type="NCBI Taxonomy" id="118510"/>
    <lineage>
        <taxon>Eukaryota</taxon>
        <taxon>Viridiplantae</taxon>
        <taxon>Streptophyta</taxon>
        <taxon>Embryophyta</taxon>
        <taxon>Tracheophyta</taxon>
        <taxon>Spermatophyta</taxon>
        <taxon>Magnoliopsida</taxon>
        <taxon>eudicotyledons</taxon>
        <taxon>Gunneridae</taxon>
        <taxon>Pentapetalae</taxon>
        <taxon>asterids</taxon>
        <taxon>campanulids</taxon>
        <taxon>Asterales</taxon>
        <taxon>Asteraceae</taxon>
        <taxon>Asteroideae</taxon>
        <taxon>Anthemideae</taxon>
        <taxon>Anthemidinae</taxon>
        <taxon>Tanacetum</taxon>
    </lineage>
</organism>
<feature type="non-terminal residue" evidence="2">
    <location>
        <position position="62"/>
    </location>
</feature>
<comment type="caution">
    <text evidence="2">The sequence shown here is derived from an EMBL/GenBank/DDBJ whole genome shotgun (WGS) entry which is preliminary data.</text>
</comment>